<evidence type="ECO:0000259" key="9">
    <source>
        <dbReference type="Pfam" id="PF00483"/>
    </source>
</evidence>
<dbReference type="SUPFAM" id="SSF53448">
    <property type="entry name" value="Nucleotide-diphospho-sugar transferases"/>
    <property type="match status" value="1"/>
</dbReference>
<evidence type="ECO:0000256" key="2">
    <source>
        <dbReference type="ARBA" id="ARBA00012415"/>
    </source>
</evidence>
<proteinExistence type="inferred from homology"/>
<evidence type="ECO:0000256" key="1">
    <source>
        <dbReference type="ARBA" id="ARBA00006890"/>
    </source>
</evidence>
<dbReference type="FunFam" id="3.90.550.10:FF:000045">
    <property type="entry name" value="UTP--glucose-1-phosphate uridylyltransferase"/>
    <property type="match status" value="1"/>
</dbReference>
<evidence type="ECO:0000256" key="3">
    <source>
        <dbReference type="ARBA" id="ARBA00019048"/>
    </source>
</evidence>
<protein>
    <recommendedName>
        <fullName evidence="3 8">UTP--glucose-1-phosphate uridylyltransferase</fullName>
        <ecNumber evidence="2 8">2.7.7.9</ecNumber>
    </recommendedName>
    <alternativeName>
        <fullName evidence="8">UDP-glucose pyrophosphorylase</fullName>
    </alternativeName>
</protein>
<keyword evidence="5 8" id="KW-0548">Nucleotidyltransferase</keyword>
<evidence type="ECO:0000256" key="5">
    <source>
        <dbReference type="ARBA" id="ARBA00022695"/>
    </source>
</evidence>
<comment type="similarity">
    <text evidence="1 8">Belongs to the UDPGP type 2 family.</text>
</comment>
<feature type="domain" description="Nucleotidyl transferase" evidence="9">
    <location>
        <begin position="71"/>
        <end position="328"/>
    </location>
</feature>
<dbReference type="Gene3D" id="3.90.550.10">
    <property type="entry name" value="Spore Coat Polysaccharide Biosynthesis Protein SpsA, Chain A"/>
    <property type="match status" value="1"/>
</dbReference>
<evidence type="ECO:0000256" key="7">
    <source>
        <dbReference type="ARBA" id="ARBA00048128"/>
    </source>
</evidence>
<dbReference type="PANTHER" id="PTHR43197:SF1">
    <property type="entry name" value="UTP--GLUCOSE-1-PHOSPHATE URIDYLYLTRANSFERASE"/>
    <property type="match status" value="1"/>
</dbReference>
<evidence type="ECO:0000256" key="6">
    <source>
        <dbReference type="ARBA" id="ARBA00037294"/>
    </source>
</evidence>
<dbReference type="PANTHER" id="PTHR43197">
    <property type="entry name" value="UTP--GLUCOSE-1-PHOSPHATE URIDYLYLTRANSFERASE"/>
    <property type="match status" value="1"/>
</dbReference>
<dbReference type="GO" id="GO:0006011">
    <property type="term" value="P:UDP-alpha-D-glucose metabolic process"/>
    <property type="evidence" value="ECO:0007669"/>
    <property type="project" value="InterPro"/>
</dbReference>
<dbReference type="InterPro" id="IPR005771">
    <property type="entry name" value="GalU_uridylyltTrfase_bac/arc"/>
</dbReference>
<comment type="function">
    <text evidence="6">May play a role in stationary phase survival.</text>
</comment>
<comment type="catalytic activity">
    <reaction evidence="7 8">
        <text>alpha-D-glucose 1-phosphate + UTP + H(+) = UDP-alpha-D-glucose + diphosphate</text>
        <dbReference type="Rhea" id="RHEA:19889"/>
        <dbReference type="ChEBI" id="CHEBI:15378"/>
        <dbReference type="ChEBI" id="CHEBI:33019"/>
        <dbReference type="ChEBI" id="CHEBI:46398"/>
        <dbReference type="ChEBI" id="CHEBI:58601"/>
        <dbReference type="ChEBI" id="CHEBI:58885"/>
        <dbReference type="EC" id="2.7.7.9"/>
    </reaction>
</comment>
<dbReference type="Pfam" id="PF00483">
    <property type="entry name" value="NTP_transferase"/>
    <property type="match status" value="1"/>
</dbReference>
<evidence type="ECO:0000313" key="10">
    <source>
        <dbReference type="EMBL" id="AIH07704.1"/>
    </source>
</evidence>
<name>A0A0D3MFA6_9GAMM</name>
<dbReference type="GO" id="GO:0003983">
    <property type="term" value="F:UTP:glucose-1-phosphate uridylyltransferase activity"/>
    <property type="evidence" value="ECO:0007669"/>
    <property type="project" value="UniProtKB-EC"/>
</dbReference>
<sequence length="335" mass="37182">MSSNLASRLSIPCARSLSWQRLEHESHRECGIFRAAIFEGAYKGWPNISHDVHKLHKVEFTMIRKCLFPVAGYGTRFLPATKSMPKEMLPVVNKPLVQYGVEEALEAGLTEIGFVTGRGKRAIADHFDVSYELEHQIAGSSKEQYLSSIRDVMAHGSFSFTRQSEMRGLGDAILNGRRLIGDEPFGVVLSDDLCVADEGVLSQMVKLYNQFRCSIVAVQEVPEADISKFGVIAGEQIKDGIYQVNEMVEKPAPEDAPSNLAIIGRYILTPDIFEIIKNTPPGKNNEVQLTDALMTQAKNGCVLAYKFKGQRFDCGSVSGFVDATNFVYQNIYSEI</sequence>
<reference evidence="10" key="1">
    <citation type="journal article" date="2014" name="Proc. Natl. Acad. Sci. U.S.A.">
        <title>Gill bacteria enable a novel digestive strategy in a wood-feeding mollusk.</title>
        <authorList>
            <person name="O'Connor R.M."/>
            <person name="Fung J.M."/>
            <person name="Sharp K.H."/>
            <person name="Benner J.S."/>
            <person name="McClung C."/>
            <person name="Cushing S."/>
            <person name="Lamkin E.R."/>
            <person name="Fomenkov A.I."/>
            <person name="Henrissat B."/>
            <person name="Londer Y.Y."/>
            <person name="Scholz M.B."/>
            <person name="Posfai J."/>
            <person name="Malfatti S."/>
            <person name="Tringe S.G."/>
            <person name="Woyke T."/>
            <person name="Malmstrom R.R."/>
            <person name="Coleman-Derr D."/>
            <person name="Altamia M.A."/>
            <person name="Dedrick S."/>
            <person name="Kaluziak S.T."/>
            <person name="Haygood M.G."/>
            <person name="Distel D.L."/>
        </authorList>
    </citation>
    <scope>NUCLEOTIDE SEQUENCE</scope>
    <source>
        <strain evidence="10">BsC2</strain>
    </source>
</reference>
<evidence type="ECO:0000256" key="8">
    <source>
        <dbReference type="RuleBase" id="RU361259"/>
    </source>
</evidence>
<dbReference type="AlphaFoldDB" id="A0A0D3MFA6"/>
<dbReference type="NCBIfam" id="TIGR01099">
    <property type="entry name" value="galU"/>
    <property type="match status" value="1"/>
</dbReference>
<dbReference type="EC" id="2.7.7.9" evidence="2 8"/>
<accession>A0A0D3MFA6</accession>
<dbReference type="InterPro" id="IPR029044">
    <property type="entry name" value="Nucleotide-diphossugar_trans"/>
</dbReference>
<dbReference type="CDD" id="cd02541">
    <property type="entry name" value="UGPase_prokaryotic"/>
    <property type="match status" value="1"/>
</dbReference>
<organism evidence="10">
    <name type="scientific">Cellvibrionaceae bacterium Bsc2</name>
    <dbReference type="NCBI Taxonomy" id="1500540"/>
    <lineage>
        <taxon>Bacteria</taxon>
        <taxon>Pseudomonadati</taxon>
        <taxon>Pseudomonadota</taxon>
        <taxon>Gammaproteobacteria</taxon>
        <taxon>Cellvibrionales</taxon>
        <taxon>Cellvibrionaceae</taxon>
    </lineage>
</organism>
<dbReference type="InterPro" id="IPR005835">
    <property type="entry name" value="NTP_transferase_dom"/>
</dbReference>
<evidence type="ECO:0000256" key="4">
    <source>
        <dbReference type="ARBA" id="ARBA00022679"/>
    </source>
</evidence>
<keyword evidence="4 8" id="KW-0808">Transferase</keyword>
<dbReference type="EMBL" id="KJ943353">
    <property type="protein sequence ID" value="AIH07704.1"/>
    <property type="molecule type" value="Genomic_DNA"/>
</dbReference>